<sequence length="99" mass="11470">MMKKKNQIFSALSHILALLEGFETRECITYTEEHINRQVSMIDSLRLLCLLSITENGLLSKDCKSLKAQYLQSYCIEHLLTFANLRQLGLLEEQQAEKH</sequence>
<accession>A0A9Q9WJN7</accession>
<feature type="signal peptide" evidence="4">
    <location>
        <begin position="1"/>
        <end position="21"/>
    </location>
</feature>
<dbReference type="OrthoDB" id="10262528at2759"/>
<dbReference type="KEGG" id="ccar:109067492"/>
<organism evidence="5">
    <name type="scientific">Cyprinus carpio</name>
    <name type="common">Common carp</name>
    <dbReference type="NCBI Taxonomy" id="7962"/>
    <lineage>
        <taxon>Eukaryota</taxon>
        <taxon>Metazoa</taxon>
        <taxon>Chordata</taxon>
        <taxon>Craniata</taxon>
        <taxon>Vertebrata</taxon>
        <taxon>Euteleostomi</taxon>
        <taxon>Actinopterygii</taxon>
        <taxon>Neopterygii</taxon>
        <taxon>Teleostei</taxon>
        <taxon>Ostariophysi</taxon>
        <taxon>Cypriniformes</taxon>
        <taxon>Cyprinidae</taxon>
        <taxon>Cyprininae</taxon>
        <taxon>Cyprinus</taxon>
    </lineage>
</organism>
<dbReference type="AlphaFoldDB" id="A0A9Q9WJN7"/>
<dbReference type="Proteomes" id="UP001155660">
    <property type="component" value="Chromosome B7"/>
</dbReference>
<dbReference type="InterPro" id="IPR001619">
    <property type="entry name" value="Sec1-like"/>
</dbReference>
<dbReference type="GeneID" id="109067492"/>
<dbReference type="FunFam" id="1.25.40.850:FF:000001">
    <property type="entry name" value="vacuolar protein sorting-associated protein 33B isoform X1"/>
    <property type="match status" value="1"/>
</dbReference>
<evidence type="ECO:0000256" key="2">
    <source>
        <dbReference type="ARBA" id="ARBA00022448"/>
    </source>
</evidence>
<keyword evidence="3" id="KW-0653">Protein transport</keyword>
<keyword evidence="2" id="KW-0813">Transport</keyword>
<keyword evidence="4" id="KW-0732">Signal</keyword>
<dbReference type="GO" id="GO:0015031">
    <property type="term" value="P:protein transport"/>
    <property type="evidence" value="ECO:0007669"/>
    <property type="project" value="UniProtKB-KW"/>
</dbReference>
<reference evidence="5" key="1">
    <citation type="submission" date="2025-08" db="UniProtKB">
        <authorList>
            <consortium name="RefSeq"/>
        </authorList>
    </citation>
    <scope>IDENTIFICATION</scope>
    <source>
        <tissue evidence="5">Muscle</tissue>
    </source>
</reference>
<dbReference type="GO" id="GO:0016192">
    <property type="term" value="P:vesicle-mediated transport"/>
    <property type="evidence" value="ECO:0007669"/>
    <property type="project" value="InterPro"/>
</dbReference>
<proteinExistence type="inferred from homology"/>
<feature type="chain" id="PRO_5040477600" evidence="4">
    <location>
        <begin position="22"/>
        <end position="99"/>
    </location>
</feature>
<dbReference type="Pfam" id="PF00995">
    <property type="entry name" value="Sec1"/>
    <property type="match status" value="1"/>
</dbReference>
<gene>
    <name evidence="5" type="primary">LOC109067492</name>
</gene>
<evidence type="ECO:0000256" key="1">
    <source>
        <dbReference type="ARBA" id="ARBA00009884"/>
    </source>
</evidence>
<evidence type="ECO:0000256" key="4">
    <source>
        <dbReference type="SAM" id="SignalP"/>
    </source>
</evidence>
<protein>
    <submittedName>
        <fullName evidence="5">Vacuolar protein sorting-associated protein 33B-like</fullName>
    </submittedName>
</protein>
<comment type="similarity">
    <text evidence="1">Belongs to the STXBP/unc-18/SEC1 family.</text>
</comment>
<evidence type="ECO:0000256" key="3">
    <source>
        <dbReference type="ARBA" id="ARBA00022927"/>
    </source>
</evidence>
<name>A0A9Q9WJN7_CYPCA</name>
<dbReference type="RefSeq" id="XP_042584156.1">
    <property type="nucleotide sequence ID" value="XM_042728222.1"/>
</dbReference>
<evidence type="ECO:0000313" key="5">
    <source>
        <dbReference type="RefSeq" id="XP_042584156.1"/>
    </source>
</evidence>